<dbReference type="RefSeq" id="XP_010765593.1">
    <property type="nucleotide sequence ID" value="XM_010767291.1"/>
</dbReference>
<dbReference type="InterPro" id="IPR056191">
    <property type="entry name" value="NOMO_12th"/>
</dbReference>
<keyword evidence="2" id="KW-1185">Reference proteome</keyword>
<accession>A0A6I9MQQ8</accession>
<sequence>MNLDQFHYIDYIDFPPLERNGESYVLILHSTLSRFQFDFTLPQVTFTSNGYHKHITLTFNPTRKVPDQDVAQGSYIALPLTLLLLLAAYNHEKVIPLLLQLVNRIQGVRSMSQVSADNAALDEAKRQAKRQKARRT</sequence>
<reference evidence="3" key="1">
    <citation type="submission" date="2025-08" db="UniProtKB">
        <authorList>
            <consortium name="RefSeq"/>
        </authorList>
    </citation>
    <scope>IDENTIFICATION</scope>
    <source>
        <tissue evidence="3">Muscle</tissue>
    </source>
</reference>
<gene>
    <name evidence="3" type="primary">LOC104942094</name>
</gene>
<evidence type="ECO:0000259" key="1">
    <source>
        <dbReference type="Pfam" id="PF23192"/>
    </source>
</evidence>
<dbReference type="AlphaFoldDB" id="A0A6I9MQQ8"/>
<dbReference type="GeneID" id="104942094"/>
<dbReference type="Pfam" id="PF23192">
    <property type="entry name" value="NOMO_12th"/>
    <property type="match status" value="1"/>
</dbReference>
<evidence type="ECO:0000313" key="2">
    <source>
        <dbReference type="Proteomes" id="UP000504611"/>
    </source>
</evidence>
<organism evidence="2 3">
    <name type="scientific">Notothenia coriiceps</name>
    <name type="common">black rockcod</name>
    <dbReference type="NCBI Taxonomy" id="8208"/>
    <lineage>
        <taxon>Eukaryota</taxon>
        <taxon>Metazoa</taxon>
        <taxon>Chordata</taxon>
        <taxon>Craniata</taxon>
        <taxon>Vertebrata</taxon>
        <taxon>Euteleostomi</taxon>
        <taxon>Actinopterygii</taxon>
        <taxon>Neopterygii</taxon>
        <taxon>Teleostei</taxon>
        <taxon>Neoteleostei</taxon>
        <taxon>Acanthomorphata</taxon>
        <taxon>Eupercaria</taxon>
        <taxon>Perciformes</taxon>
        <taxon>Notothenioidei</taxon>
        <taxon>Nototheniidae</taxon>
        <taxon>Notothenia</taxon>
    </lineage>
</organism>
<dbReference type="OrthoDB" id="10263633at2759"/>
<proteinExistence type="predicted"/>
<dbReference type="KEGG" id="ncc:104942094"/>
<evidence type="ECO:0000313" key="3">
    <source>
        <dbReference type="RefSeq" id="XP_010765593.1"/>
    </source>
</evidence>
<feature type="domain" description="NOMO C-terminal transthyretin-like" evidence="1">
    <location>
        <begin position="12"/>
        <end position="61"/>
    </location>
</feature>
<name>A0A6I9MQQ8_9TELE</name>
<dbReference type="Proteomes" id="UP000504611">
    <property type="component" value="Unplaced"/>
</dbReference>
<protein>
    <submittedName>
        <fullName evidence="3">Nodal modulator 1-like</fullName>
    </submittedName>
</protein>